<dbReference type="EMBL" id="BMVU01000089">
    <property type="protein sequence ID" value="GGY13351.1"/>
    <property type="molecule type" value="Genomic_DNA"/>
</dbReference>
<feature type="transmembrane region" description="Helical" evidence="1">
    <location>
        <begin position="12"/>
        <end position="31"/>
    </location>
</feature>
<dbReference type="AlphaFoldDB" id="A0A918U9H5"/>
<keyword evidence="1" id="KW-1133">Transmembrane helix</keyword>
<name>A0A918U9H5_9ACTN</name>
<keyword evidence="3" id="KW-1185">Reference proteome</keyword>
<reference evidence="2" key="1">
    <citation type="journal article" date="2014" name="Int. J. Syst. Evol. Microbiol.">
        <title>Complete genome sequence of Corynebacterium casei LMG S-19264T (=DSM 44701T), isolated from a smear-ripened cheese.</title>
        <authorList>
            <consortium name="US DOE Joint Genome Institute (JGI-PGF)"/>
            <person name="Walter F."/>
            <person name="Albersmeier A."/>
            <person name="Kalinowski J."/>
            <person name="Ruckert C."/>
        </authorList>
    </citation>
    <scope>NUCLEOTIDE SEQUENCE</scope>
    <source>
        <strain evidence="2">JCM 4790</strain>
    </source>
</reference>
<protein>
    <submittedName>
        <fullName evidence="2">Uncharacterized protein</fullName>
    </submittedName>
</protein>
<dbReference type="Proteomes" id="UP000619244">
    <property type="component" value="Unassembled WGS sequence"/>
</dbReference>
<dbReference type="RefSeq" id="WP_229919853.1">
    <property type="nucleotide sequence ID" value="NZ_BMVU01000089.1"/>
</dbReference>
<sequence length="86" mass="9598">MEDLTDRAPQVLLIVAVLAGAWLLWAMVRYIRADRGTRVSIRQAMRVRWGWVRLARMAGLTVTDKTPGLLAQITAQKDTPAPRPGC</sequence>
<proteinExistence type="predicted"/>
<accession>A0A918U9H5</accession>
<keyword evidence="1" id="KW-0812">Transmembrane</keyword>
<comment type="caution">
    <text evidence="2">The sequence shown here is derived from an EMBL/GenBank/DDBJ whole genome shotgun (WGS) entry which is preliminary data.</text>
</comment>
<evidence type="ECO:0000313" key="2">
    <source>
        <dbReference type="EMBL" id="GGY13351.1"/>
    </source>
</evidence>
<gene>
    <name evidence="2" type="ORF">GCM10010358_77040</name>
</gene>
<keyword evidence="1" id="KW-0472">Membrane</keyword>
<organism evidence="2 3">
    <name type="scientific">Streptomyces minutiscleroticus</name>
    <dbReference type="NCBI Taxonomy" id="68238"/>
    <lineage>
        <taxon>Bacteria</taxon>
        <taxon>Bacillati</taxon>
        <taxon>Actinomycetota</taxon>
        <taxon>Actinomycetes</taxon>
        <taxon>Kitasatosporales</taxon>
        <taxon>Streptomycetaceae</taxon>
        <taxon>Streptomyces</taxon>
    </lineage>
</organism>
<reference evidence="2" key="2">
    <citation type="submission" date="2020-09" db="EMBL/GenBank/DDBJ databases">
        <authorList>
            <person name="Sun Q."/>
            <person name="Ohkuma M."/>
        </authorList>
    </citation>
    <scope>NUCLEOTIDE SEQUENCE</scope>
    <source>
        <strain evidence="2">JCM 4790</strain>
    </source>
</reference>
<evidence type="ECO:0000256" key="1">
    <source>
        <dbReference type="SAM" id="Phobius"/>
    </source>
</evidence>
<evidence type="ECO:0000313" key="3">
    <source>
        <dbReference type="Proteomes" id="UP000619244"/>
    </source>
</evidence>